<organism evidence="3">
    <name type="scientific">Bifidobacterium longum</name>
    <dbReference type="NCBI Taxonomy" id="216816"/>
    <lineage>
        <taxon>Bacteria</taxon>
        <taxon>Bacillati</taxon>
        <taxon>Actinomycetota</taxon>
        <taxon>Actinomycetes</taxon>
        <taxon>Bifidobacteriales</taxon>
        <taxon>Bifidobacteriaceae</taxon>
        <taxon>Bifidobacterium</taxon>
    </lineage>
</organism>
<proteinExistence type="predicted"/>
<dbReference type="InterPro" id="IPR041223">
    <property type="entry name" value="ApeA_NTD"/>
</dbReference>
<dbReference type="EMBL" id="JAWLRA010000012">
    <property type="protein sequence ID" value="MDW3126316.1"/>
    <property type="molecule type" value="Genomic_DNA"/>
</dbReference>
<evidence type="ECO:0000259" key="1">
    <source>
        <dbReference type="Pfam" id="PF18862"/>
    </source>
</evidence>
<sequence>MILDAPLLGKAYVDNHFLSSGMLYESDGRLLLELHNGEKGPEEDYLDQLDPSCLDRQSSGAIAISAPKMKPCPETISFFTGPREKSYLLSDCQIAHTDFTYGGGPYNFRRLIAVRRLIQLSDYALSHIGSKYLKINRMRSMIPALNKWWGDSSLFVWLPNNAKTNRDTIIAYGLKNAKPIKIGRISSENNFCARIQVCGDASDNLIRGQATLHSYTVFSTYSHKHLDITEHLRIHQAFLVLLEIAYGCKLDMNDLQIARNDDKPFPSRSVAFRKLSTFEVPSLSHKEIRHAQKADPIFRFQDIGIKGIHKWFELLQTRPTGAYSFISLLENERYLPLETQVLLVGVAIEHIGAMSQKHDGNFHDQLSAILNQLLPLLSSEADRQLWIGRVVASYNGIKHFFRAKKRPDTLSMVEYLLESKQVIRLWIAYYVGCSINALKEYLTHHRYSLSYIRFVFK</sequence>
<accession>A0A6N2SN37</accession>
<name>A0A6N2SN37_BIFLN</name>
<dbReference type="EMBL" id="CACRSV010000020">
    <property type="protein sequence ID" value="VYS95123.1"/>
    <property type="molecule type" value="Genomic_DNA"/>
</dbReference>
<reference evidence="2" key="2">
    <citation type="submission" date="2023-10" db="EMBL/GenBank/DDBJ databases">
        <title>Rapid discrimination of Bifidobacterium longum Subspecies based on MALDI-TOF MS and Machine Learning.</title>
        <authorList>
            <person name="Chen J."/>
        </authorList>
    </citation>
    <scope>NUCLEOTIDE SEQUENCE</scope>
    <source>
        <strain evidence="2">YGMCC0039</strain>
    </source>
</reference>
<evidence type="ECO:0000313" key="3">
    <source>
        <dbReference type="EMBL" id="VYS95123.1"/>
    </source>
</evidence>
<gene>
    <name evidence="3" type="ORF">BLLFYP82_01093</name>
    <name evidence="2" type="ORF">RS890_04175</name>
</gene>
<dbReference type="RefSeq" id="WP_144169442.1">
    <property type="nucleotide sequence ID" value="NZ_CACRSV010000020.1"/>
</dbReference>
<protein>
    <recommendedName>
        <fullName evidence="1">ApeA N-terminal domain-containing protein</fullName>
    </recommendedName>
</protein>
<dbReference type="Proteomes" id="UP001277803">
    <property type="component" value="Unassembled WGS sequence"/>
</dbReference>
<reference evidence="3" key="1">
    <citation type="submission" date="2019-11" db="EMBL/GenBank/DDBJ databases">
        <authorList>
            <person name="Feng L."/>
        </authorList>
    </citation>
    <scope>NUCLEOTIDE SEQUENCE</scope>
    <source>
        <strain evidence="3">BlongumLFYP82</strain>
    </source>
</reference>
<evidence type="ECO:0000313" key="2">
    <source>
        <dbReference type="EMBL" id="MDW3126316.1"/>
    </source>
</evidence>
<dbReference type="Pfam" id="PF18862">
    <property type="entry name" value="ApeA_NTD1"/>
    <property type="match status" value="1"/>
</dbReference>
<feature type="domain" description="ApeA N-terminal" evidence="1">
    <location>
        <begin position="85"/>
        <end position="307"/>
    </location>
</feature>
<dbReference type="AlphaFoldDB" id="A0A6N2SN37"/>